<dbReference type="Gene3D" id="3.40.630.30">
    <property type="match status" value="1"/>
</dbReference>
<dbReference type="InterPro" id="IPR000182">
    <property type="entry name" value="GNAT_dom"/>
</dbReference>
<dbReference type="PROSITE" id="PS51186">
    <property type="entry name" value="GNAT"/>
    <property type="match status" value="1"/>
</dbReference>
<proteinExistence type="predicted"/>
<organism evidence="4 5">
    <name type="scientific">Vineibacter terrae</name>
    <dbReference type="NCBI Taxonomy" id="2586908"/>
    <lineage>
        <taxon>Bacteria</taxon>
        <taxon>Pseudomonadati</taxon>
        <taxon>Pseudomonadota</taxon>
        <taxon>Alphaproteobacteria</taxon>
        <taxon>Hyphomicrobiales</taxon>
        <taxon>Vineibacter</taxon>
    </lineage>
</organism>
<protein>
    <submittedName>
        <fullName evidence="4">GNAT family N-acetyltransferase</fullName>
    </submittedName>
</protein>
<keyword evidence="2" id="KW-0012">Acyltransferase</keyword>
<reference evidence="4 5" key="1">
    <citation type="submission" date="2019-06" db="EMBL/GenBank/DDBJ databases">
        <title>New taxonomy in bacterial strain CC-CFT640, isolated from vineyard.</title>
        <authorList>
            <person name="Lin S.-Y."/>
            <person name="Tsai C.-F."/>
            <person name="Young C.-C."/>
        </authorList>
    </citation>
    <scope>NUCLEOTIDE SEQUENCE [LARGE SCALE GENOMIC DNA]</scope>
    <source>
        <strain evidence="4 5">CC-CFT640</strain>
    </source>
</reference>
<gene>
    <name evidence="4" type="ORF">FHP25_18065</name>
</gene>
<dbReference type="CDD" id="cd04301">
    <property type="entry name" value="NAT_SF"/>
    <property type="match status" value="1"/>
</dbReference>
<dbReference type="Pfam" id="PF00583">
    <property type="entry name" value="Acetyltransf_1"/>
    <property type="match status" value="1"/>
</dbReference>
<dbReference type="InterPro" id="IPR050832">
    <property type="entry name" value="Bact_Acetyltransf"/>
</dbReference>
<sequence length="175" mass="18918">MIAMPARGMTIVRAAPWHARRRLMTHSALTLEPVTPDDGEALLVMAHAFHAEDGHRLSDAGVDAVRAVCRGDPMAAGFFLRFGTVRVGYAVLTFGFSIEHGGRDGFIDDLYVLPQARGQGLGTAAMALLEAVAAVHGVQALHLEVEGGNARAEALYRRRGYRATARKLMSKRLAR</sequence>
<evidence type="ECO:0000259" key="3">
    <source>
        <dbReference type="PROSITE" id="PS51186"/>
    </source>
</evidence>
<name>A0A5C8PLJ8_9HYPH</name>
<keyword evidence="5" id="KW-1185">Reference proteome</keyword>
<comment type="caution">
    <text evidence="4">The sequence shown here is derived from an EMBL/GenBank/DDBJ whole genome shotgun (WGS) entry which is preliminary data.</text>
</comment>
<dbReference type="PANTHER" id="PTHR43877:SF2">
    <property type="entry name" value="AMINOALKYLPHOSPHONATE N-ACETYLTRANSFERASE-RELATED"/>
    <property type="match status" value="1"/>
</dbReference>
<dbReference type="InterPro" id="IPR016181">
    <property type="entry name" value="Acyl_CoA_acyltransferase"/>
</dbReference>
<keyword evidence="1 4" id="KW-0808">Transferase</keyword>
<evidence type="ECO:0000313" key="5">
    <source>
        <dbReference type="Proteomes" id="UP000321638"/>
    </source>
</evidence>
<dbReference type="PANTHER" id="PTHR43877">
    <property type="entry name" value="AMINOALKYLPHOSPHONATE N-ACETYLTRANSFERASE-RELATED-RELATED"/>
    <property type="match status" value="1"/>
</dbReference>
<evidence type="ECO:0000313" key="4">
    <source>
        <dbReference type="EMBL" id="TXL74110.1"/>
    </source>
</evidence>
<evidence type="ECO:0000256" key="2">
    <source>
        <dbReference type="ARBA" id="ARBA00023315"/>
    </source>
</evidence>
<dbReference type="EMBL" id="VDUZ01000020">
    <property type="protein sequence ID" value="TXL74110.1"/>
    <property type="molecule type" value="Genomic_DNA"/>
</dbReference>
<evidence type="ECO:0000256" key="1">
    <source>
        <dbReference type="ARBA" id="ARBA00022679"/>
    </source>
</evidence>
<accession>A0A5C8PLJ8</accession>
<dbReference type="Proteomes" id="UP000321638">
    <property type="component" value="Unassembled WGS sequence"/>
</dbReference>
<dbReference type="OrthoDB" id="9805924at2"/>
<dbReference type="SUPFAM" id="SSF55729">
    <property type="entry name" value="Acyl-CoA N-acyltransferases (Nat)"/>
    <property type="match status" value="1"/>
</dbReference>
<dbReference type="GO" id="GO:0016747">
    <property type="term" value="F:acyltransferase activity, transferring groups other than amino-acyl groups"/>
    <property type="evidence" value="ECO:0007669"/>
    <property type="project" value="InterPro"/>
</dbReference>
<dbReference type="AlphaFoldDB" id="A0A5C8PLJ8"/>
<feature type="domain" description="N-acetyltransferase" evidence="3">
    <location>
        <begin position="29"/>
        <end position="175"/>
    </location>
</feature>